<organism evidence="1 2">
    <name type="scientific">Potamilus streckersoni</name>
    <dbReference type="NCBI Taxonomy" id="2493646"/>
    <lineage>
        <taxon>Eukaryota</taxon>
        <taxon>Metazoa</taxon>
        <taxon>Spiralia</taxon>
        <taxon>Lophotrochozoa</taxon>
        <taxon>Mollusca</taxon>
        <taxon>Bivalvia</taxon>
        <taxon>Autobranchia</taxon>
        <taxon>Heteroconchia</taxon>
        <taxon>Palaeoheterodonta</taxon>
        <taxon>Unionida</taxon>
        <taxon>Unionoidea</taxon>
        <taxon>Unionidae</taxon>
        <taxon>Ambleminae</taxon>
        <taxon>Lampsilini</taxon>
        <taxon>Potamilus</taxon>
    </lineage>
</organism>
<reference evidence="1" key="1">
    <citation type="journal article" date="2021" name="Genome Biol. Evol.">
        <title>A High-Quality Reference Genome for a Parasitic Bivalve with Doubly Uniparental Inheritance (Bivalvia: Unionida).</title>
        <authorList>
            <person name="Smith C.H."/>
        </authorList>
    </citation>
    <scope>NUCLEOTIDE SEQUENCE</scope>
    <source>
        <strain evidence="1">CHS0354</strain>
    </source>
</reference>
<evidence type="ECO:0000313" key="1">
    <source>
        <dbReference type="EMBL" id="KAK3578042.1"/>
    </source>
</evidence>
<comment type="caution">
    <text evidence="1">The sequence shown here is derived from an EMBL/GenBank/DDBJ whole genome shotgun (WGS) entry which is preliminary data.</text>
</comment>
<dbReference type="Proteomes" id="UP001195483">
    <property type="component" value="Unassembled WGS sequence"/>
</dbReference>
<evidence type="ECO:0000313" key="2">
    <source>
        <dbReference type="Proteomes" id="UP001195483"/>
    </source>
</evidence>
<sequence length="124" mass="14135">MQQVQAMTDIMTATLLCQPMSSTATVQQSEVFPAADELPTKTNREITTFGPHVISYSLLSHRKRSDNCNSREIICLLLSKQGVGREDNCENEPHAFLMLRRTCEPLGLLWRGQQHTWTDRDTAW</sequence>
<protein>
    <submittedName>
        <fullName evidence="1">Uncharacterized protein</fullName>
    </submittedName>
</protein>
<name>A0AAE0VIF1_9BIVA</name>
<dbReference type="AlphaFoldDB" id="A0AAE0VIF1"/>
<keyword evidence="2" id="KW-1185">Reference proteome</keyword>
<reference evidence="1" key="3">
    <citation type="submission" date="2023-05" db="EMBL/GenBank/DDBJ databases">
        <authorList>
            <person name="Smith C.H."/>
        </authorList>
    </citation>
    <scope>NUCLEOTIDE SEQUENCE</scope>
    <source>
        <strain evidence="1">CHS0354</strain>
        <tissue evidence="1">Mantle</tissue>
    </source>
</reference>
<reference evidence="1" key="2">
    <citation type="journal article" date="2021" name="Genome Biol. Evol.">
        <title>Developing a high-quality reference genome for a parasitic bivalve with doubly uniparental inheritance (Bivalvia: Unionida).</title>
        <authorList>
            <person name="Smith C.H."/>
        </authorList>
    </citation>
    <scope>NUCLEOTIDE SEQUENCE</scope>
    <source>
        <strain evidence="1">CHS0354</strain>
        <tissue evidence="1">Mantle</tissue>
    </source>
</reference>
<accession>A0AAE0VIF1</accession>
<dbReference type="EMBL" id="JAEAOA010002311">
    <property type="protein sequence ID" value="KAK3578042.1"/>
    <property type="molecule type" value="Genomic_DNA"/>
</dbReference>
<proteinExistence type="predicted"/>
<gene>
    <name evidence="1" type="ORF">CHS0354_039590</name>
</gene>